<dbReference type="InterPro" id="IPR005114">
    <property type="entry name" value="Helicase_assoc"/>
</dbReference>
<evidence type="ECO:0000259" key="1">
    <source>
        <dbReference type="Pfam" id="PF03457"/>
    </source>
</evidence>
<name>A0ABW6N959_9ACTN</name>
<dbReference type="RefSeq" id="WP_389835827.1">
    <property type="nucleotide sequence ID" value="NZ_JBIAJP010000024.1"/>
</dbReference>
<dbReference type="EMBL" id="JBIAJP010000024">
    <property type="protein sequence ID" value="MFF0009770.1"/>
    <property type="molecule type" value="Genomic_DNA"/>
</dbReference>
<keyword evidence="3" id="KW-1185">Reference proteome</keyword>
<gene>
    <name evidence="2" type="ORF">ACFYQT_41020</name>
</gene>
<evidence type="ECO:0000313" key="3">
    <source>
        <dbReference type="Proteomes" id="UP001601422"/>
    </source>
</evidence>
<accession>A0ABW6N959</accession>
<feature type="domain" description="Helicase-associated" evidence="1">
    <location>
        <begin position="15"/>
        <end position="85"/>
    </location>
</feature>
<protein>
    <submittedName>
        <fullName evidence="2">Helicase associated domain-containing protein</fullName>
    </submittedName>
</protein>
<comment type="caution">
    <text evidence="2">The sequence shown here is derived from an EMBL/GenBank/DDBJ whole genome shotgun (WGS) entry which is preliminary data.</text>
</comment>
<dbReference type="Pfam" id="PF03457">
    <property type="entry name" value="HA"/>
    <property type="match status" value="1"/>
</dbReference>
<organism evidence="2 3">
    <name type="scientific">Streptomyces tibetensis</name>
    <dbReference type="NCBI Taxonomy" id="2382123"/>
    <lineage>
        <taxon>Bacteria</taxon>
        <taxon>Bacillati</taxon>
        <taxon>Actinomycetota</taxon>
        <taxon>Actinomycetes</taxon>
        <taxon>Kitasatosporales</taxon>
        <taxon>Streptomycetaceae</taxon>
        <taxon>Streptomyces</taxon>
    </lineage>
</organism>
<dbReference type="Proteomes" id="UP001601422">
    <property type="component" value="Unassembled WGS sequence"/>
</dbReference>
<sequence>MAVAARAAKGLSKSQAAFQRGLAALAHWVEREGGRPVPRGAVVEVEAEGETEPVPVRLGVWISNTKSRSHRLDTDQLDALRHLGMEWA</sequence>
<proteinExistence type="predicted"/>
<evidence type="ECO:0000313" key="2">
    <source>
        <dbReference type="EMBL" id="MFF0009770.1"/>
    </source>
</evidence>
<reference evidence="2 3" key="1">
    <citation type="submission" date="2024-10" db="EMBL/GenBank/DDBJ databases">
        <title>The Natural Products Discovery Center: Release of the First 8490 Sequenced Strains for Exploring Actinobacteria Biosynthetic Diversity.</title>
        <authorList>
            <person name="Kalkreuter E."/>
            <person name="Kautsar S.A."/>
            <person name="Yang D."/>
            <person name="Bader C.D."/>
            <person name="Teijaro C.N."/>
            <person name="Fluegel L."/>
            <person name="Davis C.M."/>
            <person name="Simpson J.R."/>
            <person name="Lauterbach L."/>
            <person name="Steele A.D."/>
            <person name="Gui C."/>
            <person name="Meng S."/>
            <person name="Li G."/>
            <person name="Viehrig K."/>
            <person name="Ye F."/>
            <person name="Su P."/>
            <person name="Kiefer A.F."/>
            <person name="Nichols A."/>
            <person name="Cepeda A.J."/>
            <person name="Yan W."/>
            <person name="Fan B."/>
            <person name="Jiang Y."/>
            <person name="Adhikari A."/>
            <person name="Zheng C.-J."/>
            <person name="Schuster L."/>
            <person name="Cowan T.M."/>
            <person name="Smanski M.J."/>
            <person name="Chevrette M.G."/>
            <person name="De Carvalho L.P.S."/>
            <person name="Shen B."/>
        </authorList>
    </citation>
    <scope>NUCLEOTIDE SEQUENCE [LARGE SCALE GENOMIC DNA]</scope>
    <source>
        <strain evidence="2 3">NPDC005497</strain>
    </source>
</reference>